<dbReference type="InterPro" id="IPR011035">
    <property type="entry name" value="Ribosomal_bL25/Gln-tRNA_synth"/>
</dbReference>
<dbReference type="EMBL" id="WXYQ01000013">
    <property type="protein sequence ID" value="NBG97039.1"/>
    <property type="molecule type" value="Genomic_DNA"/>
</dbReference>
<comment type="subunit">
    <text evidence="5">Part of the 50S ribosomal subunit; part of the 5S rRNA/L5/L18/L25 subcomplex. Contacts the 5S rRNA. Binds to the 5S rRNA independently of L5 and L18.</text>
</comment>
<sequence>MAQTMALTAERRDRAGKGAARATRREDKVPAVIYGDKKEPTLIKVEKREVTKLWNTGNFMSTLLELDVEGEKTRVIARDVQLDPVRDWVIHVDFLRLGKGSRINVMIPVHFINEDQSPGIDKKKGVLNVVRHEVELKVPASDIPEELVIDLTGKEIGDSIHISHVDLPAGAKPTITDRDFTIATIAAPTIAVADDEGDAEGEDSGEEAAAEEGGEE</sequence>
<dbReference type="Pfam" id="PF01386">
    <property type="entry name" value="Ribosomal_L25p"/>
    <property type="match status" value="1"/>
</dbReference>
<dbReference type="AlphaFoldDB" id="A0A845QF49"/>
<keyword evidence="10" id="KW-1185">Reference proteome</keyword>
<accession>A0A845QF49</accession>
<dbReference type="PANTHER" id="PTHR33284:SF1">
    <property type="entry name" value="RIBOSOMAL PROTEIN L25_GLN-TRNA SYNTHETASE, ANTI-CODON-BINDING DOMAIN-CONTAINING PROTEIN"/>
    <property type="match status" value="1"/>
</dbReference>
<keyword evidence="3 5" id="KW-0689">Ribosomal protein</keyword>
<keyword evidence="1 5" id="KW-0699">rRNA-binding</keyword>
<dbReference type="InterPro" id="IPR020057">
    <property type="entry name" value="Ribosomal_bL25_b-dom"/>
</dbReference>
<dbReference type="InterPro" id="IPR029751">
    <property type="entry name" value="Ribosomal_L25_dom"/>
</dbReference>
<dbReference type="InterPro" id="IPR001021">
    <property type="entry name" value="Ribosomal_bL25_long"/>
</dbReference>
<proteinExistence type="inferred from homology"/>
<dbReference type="OrthoDB" id="9806411at2"/>
<dbReference type="GO" id="GO:0006412">
    <property type="term" value="P:translation"/>
    <property type="evidence" value="ECO:0007669"/>
    <property type="project" value="UniProtKB-UniRule"/>
</dbReference>
<dbReference type="GO" id="GO:0008097">
    <property type="term" value="F:5S rRNA binding"/>
    <property type="evidence" value="ECO:0007669"/>
    <property type="project" value="InterPro"/>
</dbReference>
<keyword evidence="2 5" id="KW-0694">RNA-binding</keyword>
<dbReference type="InterPro" id="IPR020930">
    <property type="entry name" value="Ribosomal_uL5_bac-type"/>
</dbReference>
<dbReference type="NCBIfam" id="TIGR00731">
    <property type="entry name" value="bL25_bact_ctc"/>
    <property type="match status" value="1"/>
</dbReference>
<feature type="domain" description="Large ribosomal subunit protein bL25 beta" evidence="8">
    <location>
        <begin position="103"/>
        <end position="188"/>
    </location>
</feature>
<dbReference type="PANTHER" id="PTHR33284">
    <property type="entry name" value="RIBOSOMAL PROTEIN L25/GLN-TRNA SYNTHETASE, ANTI-CODON-BINDING DOMAIN-CONTAINING PROTEIN"/>
    <property type="match status" value="1"/>
</dbReference>
<dbReference type="RefSeq" id="WP_027844726.1">
    <property type="nucleotide sequence ID" value="NZ_BMHN01000001.1"/>
</dbReference>
<evidence type="ECO:0000256" key="4">
    <source>
        <dbReference type="ARBA" id="ARBA00023274"/>
    </source>
</evidence>
<feature type="domain" description="Large ribosomal subunit protein bL25 L25" evidence="7">
    <location>
        <begin position="7"/>
        <end position="94"/>
    </location>
</feature>
<reference evidence="9 10" key="1">
    <citation type="journal article" date="2016" name="Int. J. Syst. Evol. Microbiol.">
        <title>Pyruvatibacter mobilis gen. nov., sp. nov., a marine bacterium from the culture broth of Picochlorum sp. 122.</title>
        <authorList>
            <person name="Wang G."/>
            <person name="Tang M."/>
            <person name="Wu H."/>
            <person name="Dai S."/>
            <person name="Li T."/>
            <person name="Chen C."/>
            <person name="He H."/>
            <person name="Fan J."/>
            <person name="Xiang W."/>
            <person name="Li X."/>
        </authorList>
    </citation>
    <scope>NUCLEOTIDE SEQUENCE [LARGE SCALE GENOMIC DNA]</scope>
    <source>
        <strain evidence="9 10">GYP-11</strain>
    </source>
</reference>
<dbReference type="GO" id="GO:0022625">
    <property type="term" value="C:cytosolic large ribosomal subunit"/>
    <property type="evidence" value="ECO:0007669"/>
    <property type="project" value="TreeGrafter"/>
</dbReference>
<dbReference type="Pfam" id="PF14693">
    <property type="entry name" value="Ribosomal_TL5_C"/>
    <property type="match status" value="1"/>
</dbReference>
<evidence type="ECO:0000256" key="2">
    <source>
        <dbReference type="ARBA" id="ARBA00022884"/>
    </source>
</evidence>
<feature type="compositionally biased region" description="Acidic residues" evidence="6">
    <location>
        <begin position="193"/>
        <end position="216"/>
    </location>
</feature>
<comment type="function">
    <text evidence="5">This is one of the proteins that binds to the 5S RNA in the ribosome where it forms part of the central protuberance.</text>
</comment>
<evidence type="ECO:0000256" key="5">
    <source>
        <dbReference type="HAMAP-Rule" id="MF_01334"/>
    </source>
</evidence>
<dbReference type="CDD" id="cd00495">
    <property type="entry name" value="Ribosomal_L25_TL5_CTC"/>
    <property type="match status" value="1"/>
</dbReference>
<evidence type="ECO:0000256" key="3">
    <source>
        <dbReference type="ARBA" id="ARBA00022980"/>
    </source>
</evidence>
<evidence type="ECO:0000259" key="8">
    <source>
        <dbReference type="Pfam" id="PF14693"/>
    </source>
</evidence>
<comment type="caution">
    <text evidence="9">The sequence shown here is derived from an EMBL/GenBank/DDBJ whole genome shotgun (WGS) entry which is preliminary data.</text>
</comment>
<gene>
    <name evidence="5" type="primary">rplY</name>
    <name evidence="5" type="synonym">ctc</name>
    <name evidence="9" type="ORF">GTQ45_14975</name>
</gene>
<dbReference type="InterPro" id="IPR037121">
    <property type="entry name" value="Ribosomal_bL25_C"/>
</dbReference>
<feature type="region of interest" description="Disordered" evidence="6">
    <location>
        <begin position="191"/>
        <end position="216"/>
    </location>
</feature>
<dbReference type="NCBIfam" id="NF004128">
    <property type="entry name" value="PRK05618.1-2"/>
    <property type="match status" value="1"/>
</dbReference>
<dbReference type="Gene3D" id="2.40.240.10">
    <property type="entry name" value="Ribosomal Protein L25, Chain P"/>
    <property type="match status" value="1"/>
</dbReference>
<keyword evidence="4 5" id="KW-0687">Ribonucleoprotein</keyword>
<evidence type="ECO:0000256" key="6">
    <source>
        <dbReference type="SAM" id="MobiDB-lite"/>
    </source>
</evidence>
<feature type="region of interest" description="Disordered" evidence="6">
    <location>
        <begin position="1"/>
        <end position="25"/>
    </location>
</feature>
<name>A0A845QF49_9HYPH</name>
<organism evidence="9 10">
    <name type="scientific">Pyruvatibacter mobilis</name>
    <dbReference type="NCBI Taxonomy" id="1712261"/>
    <lineage>
        <taxon>Bacteria</taxon>
        <taxon>Pseudomonadati</taxon>
        <taxon>Pseudomonadota</taxon>
        <taxon>Alphaproteobacteria</taxon>
        <taxon>Hyphomicrobiales</taxon>
        <taxon>Parvibaculaceae</taxon>
        <taxon>Pyruvatibacter</taxon>
    </lineage>
</organism>
<evidence type="ECO:0000256" key="1">
    <source>
        <dbReference type="ARBA" id="ARBA00022730"/>
    </source>
</evidence>
<dbReference type="Gene3D" id="2.170.120.20">
    <property type="entry name" value="Ribosomal protein L25, beta domain"/>
    <property type="match status" value="1"/>
</dbReference>
<protein>
    <recommendedName>
        <fullName evidence="5">Large ribosomal subunit protein bL25</fullName>
    </recommendedName>
    <alternativeName>
        <fullName evidence="5">General stress protein CTC</fullName>
    </alternativeName>
</protein>
<dbReference type="HAMAP" id="MF_01334">
    <property type="entry name" value="Ribosomal_bL25_CTC"/>
    <property type="match status" value="1"/>
</dbReference>
<dbReference type="SUPFAM" id="SSF50715">
    <property type="entry name" value="Ribosomal protein L25-like"/>
    <property type="match status" value="1"/>
</dbReference>
<dbReference type="GO" id="GO:0003735">
    <property type="term" value="F:structural constituent of ribosome"/>
    <property type="evidence" value="ECO:0007669"/>
    <property type="project" value="InterPro"/>
</dbReference>
<dbReference type="GeneID" id="300653914"/>
<evidence type="ECO:0000259" key="7">
    <source>
        <dbReference type="Pfam" id="PF01386"/>
    </source>
</evidence>
<evidence type="ECO:0000313" key="9">
    <source>
        <dbReference type="EMBL" id="NBG97039.1"/>
    </source>
</evidence>
<evidence type="ECO:0000313" key="10">
    <source>
        <dbReference type="Proteomes" id="UP000470384"/>
    </source>
</evidence>
<dbReference type="Proteomes" id="UP000470384">
    <property type="component" value="Unassembled WGS sequence"/>
</dbReference>
<dbReference type="NCBIfam" id="NF004612">
    <property type="entry name" value="PRK05943.1"/>
    <property type="match status" value="1"/>
</dbReference>
<comment type="similarity">
    <text evidence="5">Belongs to the bacterial ribosomal protein bL25 family. CTC subfamily.</text>
</comment>
<dbReference type="InterPro" id="IPR020056">
    <property type="entry name" value="Rbsml_bL25/Gln-tRNA_synth_N"/>
</dbReference>